<dbReference type="InterPro" id="IPR013325">
    <property type="entry name" value="RNA_pol_sigma_r2"/>
</dbReference>
<keyword evidence="3" id="KW-0731">Sigma factor</keyword>
<dbReference type="InterPro" id="IPR013249">
    <property type="entry name" value="RNA_pol_sigma70_r4_t2"/>
</dbReference>
<dbReference type="Proteomes" id="UP000198598">
    <property type="component" value="Unassembled WGS sequence"/>
</dbReference>
<dbReference type="Pfam" id="PF08281">
    <property type="entry name" value="Sigma70_r4_2"/>
    <property type="match status" value="1"/>
</dbReference>
<evidence type="ECO:0000313" key="8">
    <source>
        <dbReference type="Proteomes" id="UP000198598"/>
    </source>
</evidence>
<dbReference type="AlphaFoldDB" id="A0A1I2CQK3"/>
<feature type="domain" description="RNA polymerase sigma factor 70 region 4 type 2" evidence="6">
    <location>
        <begin position="169"/>
        <end position="219"/>
    </location>
</feature>
<organism evidence="7 8">
    <name type="scientific">Spirosoma endophyticum</name>
    <dbReference type="NCBI Taxonomy" id="662367"/>
    <lineage>
        <taxon>Bacteria</taxon>
        <taxon>Pseudomonadati</taxon>
        <taxon>Bacteroidota</taxon>
        <taxon>Cytophagia</taxon>
        <taxon>Cytophagales</taxon>
        <taxon>Cytophagaceae</taxon>
        <taxon>Spirosoma</taxon>
    </lineage>
</organism>
<dbReference type="Pfam" id="PF04542">
    <property type="entry name" value="Sigma70_r2"/>
    <property type="match status" value="1"/>
</dbReference>
<evidence type="ECO:0000256" key="4">
    <source>
        <dbReference type="ARBA" id="ARBA00023163"/>
    </source>
</evidence>
<dbReference type="NCBIfam" id="TIGR02985">
    <property type="entry name" value="Sig70_bacteroi1"/>
    <property type="match status" value="1"/>
</dbReference>
<dbReference type="Gene3D" id="1.10.1740.10">
    <property type="match status" value="1"/>
</dbReference>
<dbReference type="InterPro" id="IPR039425">
    <property type="entry name" value="RNA_pol_sigma-70-like"/>
</dbReference>
<dbReference type="GO" id="GO:0016987">
    <property type="term" value="F:sigma factor activity"/>
    <property type="evidence" value="ECO:0007669"/>
    <property type="project" value="UniProtKB-KW"/>
</dbReference>
<proteinExistence type="inferred from homology"/>
<reference evidence="7 8" key="1">
    <citation type="submission" date="2016-10" db="EMBL/GenBank/DDBJ databases">
        <authorList>
            <person name="de Groot N.N."/>
        </authorList>
    </citation>
    <scope>NUCLEOTIDE SEQUENCE [LARGE SCALE GENOMIC DNA]</scope>
    <source>
        <strain evidence="7 8">DSM 26130</strain>
    </source>
</reference>
<evidence type="ECO:0000256" key="1">
    <source>
        <dbReference type="ARBA" id="ARBA00010641"/>
    </source>
</evidence>
<dbReference type="NCBIfam" id="TIGR02937">
    <property type="entry name" value="sigma70-ECF"/>
    <property type="match status" value="1"/>
</dbReference>
<feature type="domain" description="RNA polymerase sigma-70 region 2" evidence="5">
    <location>
        <begin position="71"/>
        <end position="138"/>
    </location>
</feature>
<accession>A0A1I2CQK3</accession>
<sequence length="240" mass="27856">MENGHYQNYPLHLQAAMGQVLPLTQRQGIGQLPSLTPEEVPHDSADKASWDTELFLRNTFQQDVESGISLLFRQYYAMLCSHAVRYVSSKAIAEDIVSDIFYEFQAESRYQTITSSYRAYLFTAVRNRAFDHVRAEMRHTTSLDNAELIPAHITQSPDSITQYEELYHDVENAINAMPLKRRQIYVMHRFEGKKYQEIATELNLSLRTIEAHLFQAMRQIRNTLKDKWLLIACLAGALWH</sequence>
<evidence type="ECO:0000313" key="7">
    <source>
        <dbReference type="EMBL" id="SFE70591.1"/>
    </source>
</evidence>
<dbReference type="CDD" id="cd06171">
    <property type="entry name" value="Sigma70_r4"/>
    <property type="match status" value="1"/>
</dbReference>
<dbReference type="InterPro" id="IPR007627">
    <property type="entry name" value="RNA_pol_sigma70_r2"/>
</dbReference>
<name>A0A1I2CQK3_9BACT</name>
<evidence type="ECO:0000256" key="2">
    <source>
        <dbReference type="ARBA" id="ARBA00023015"/>
    </source>
</evidence>
<keyword evidence="4" id="KW-0804">Transcription</keyword>
<dbReference type="GO" id="GO:0006352">
    <property type="term" value="P:DNA-templated transcription initiation"/>
    <property type="evidence" value="ECO:0007669"/>
    <property type="project" value="InterPro"/>
</dbReference>
<dbReference type="SUPFAM" id="SSF88946">
    <property type="entry name" value="Sigma2 domain of RNA polymerase sigma factors"/>
    <property type="match status" value="1"/>
</dbReference>
<dbReference type="PANTHER" id="PTHR43133:SF46">
    <property type="entry name" value="RNA POLYMERASE SIGMA-70 FACTOR ECF SUBFAMILY"/>
    <property type="match status" value="1"/>
</dbReference>
<dbReference type="InterPro" id="IPR036388">
    <property type="entry name" value="WH-like_DNA-bd_sf"/>
</dbReference>
<dbReference type="GO" id="GO:0003677">
    <property type="term" value="F:DNA binding"/>
    <property type="evidence" value="ECO:0007669"/>
    <property type="project" value="InterPro"/>
</dbReference>
<dbReference type="STRING" id="662367.SAMN05216167_11823"/>
<dbReference type="InterPro" id="IPR014327">
    <property type="entry name" value="RNA_pol_sigma70_bacteroid"/>
</dbReference>
<dbReference type="PANTHER" id="PTHR43133">
    <property type="entry name" value="RNA POLYMERASE ECF-TYPE SIGMA FACTO"/>
    <property type="match status" value="1"/>
</dbReference>
<evidence type="ECO:0000256" key="3">
    <source>
        <dbReference type="ARBA" id="ARBA00023082"/>
    </source>
</evidence>
<comment type="similarity">
    <text evidence="1">Belongs to the sigma-70 factor family. ECF subfamily.</text>
</comment>
<dbReference type="SUPFAM" id="SSF88659">
    <property type="entry name" value="Sigma3 and sigma4 domains of RNA polymerase sigma factors"/>
    <property type="match status" value="1"/>
</dbReference>
<dbReference type="InterPro" id="IPR014284">
    <property type="entry name" value="RNA_pol_sigma-70_dom"/>
</dbReference>
<keyword evidence="2" id="KW-0805">Transcription regulation</keyword>
<gene>
    <name evidence="7" type="ORF">SAMN05216167_11823</name>
</gene>
<evidence type="ECO:0000259" key="6">
    <source>
        <dbReference type="Pfam" id="PF08281"/>
    </source>
</evidence>
<dbReference type="RefSeq" id="WP_245776809.1">
    <property type="nucleotide sequence ID" value="NZ_FOLQ01000018.1"/>
</dbReference>
<keyword evidence="8" id="KW-1185">Reference proteome</keyword>
<dbReference type="InterPro" id="IPR013324">
    <property type="entry name" value="RNA_pol_sigma_r3/r4-like"/>
</dbReference>
<evidence type="ECO:0000259" key="5">
    <source>
        <dbReference type="Pfam" id="PF04542"/>
    </source>
</evidence>
<dbReference type="EMBL" id="FOLQ01000018">
    <property type="protein sequence ID" value="SFE70591.1"/>
    <property type="molecule type" value="Genomic_DNA"/>
</dbReference>
<protein>
    <submittedName>
        <fullName evidence="7">RNA polymerase sigma-70 factor, ECF subfamily</fullName>
    </submittedName>
</protein>
<dbReference type="Gene3D" id="1.10.10.10">
    <property type="entry name" value="Winged helix-like DNA-binding domain superfamily/Winged helix DNA-binding domain"/>
    <property type="match status" value="1"/>
</dbReference>